<evidence type="ECO:0000256" key="1">
    <source>
        <dbReference type="SAM" id="MobiDB-lite"/>
    </source>
</evidence>
<evidence type="ECO:0000313" key="2">
    <source>
        <dbReference type="EMBL" id="KAK5875167.1"/>
    </source>
</evidence>
<dbReference type="EMBL" id="JAULUE010002069">
    <property type="protein sequence ID" value="KAK5875167.1"/>
    <property type="molecule type" value="Genomic_DNA"/>
</dbReference>
<keyword evidence="3" id="KW-1185">Reference proteome</keyword>
<evidence type="ECO:0000313" key="3">
    <source>
        <dbReference type="Proteomes" id="UP001335648"/>
    </source>
</evidence>
<proteinExistence type="predicted"/>
<dbReference type="Proteomes" id="UP001335648">
    <property type="component" value="Unassembled WGS sequence"/>
</dbReference>
<reference evidence="2 3" key="1">
    <citation type="journal article" date="2023" name="Mol. Biol. Evol.">
        <title>Genomics of Secondarily Temperate Adaptation in the Only Non-Antarctic Icefish.</title>
        <authorList>
            <person name="Rivera-Colon A.G."/>
            <person name="Rayamajhi N."/>
            <person name="Minhas B.F."/>
            <person name="Madrigal G."/>
            <person name="Bilyk K.T."/>
            <person name="Yoon V."/>
            <person name="Hune M."/>
            <person name="Gregory S."/>
            <person name="Cheng C.H.C."/>
            <person name="Catchen J.M."/>
        </authorList>
    </citation>
    <scope>NUCLEOTIDE SEQUENCE [LARGE SCALE GENOMIC DNA]</scope>
    <source>
        <strain evidence="2">JC2023a</strain>
    </source>
</reference>
<feature type="compositionally biased region" description="Basic and acidic residues" evidence="1">
    <location>
        <begin position="29"/>
        <end position="48"/>
    </location>
</feature>
<gene>
    <name evidence="2" type="ORF">CesoFtcFv8_027679</name>
</gene>
<organism evidence="2 3">
    <name type="scientific">Champsocephalus esox</name>
    <name type="common">pike icefish</name>
    <dbReference type="NCBI Taxonomy" id="159716"/>
    <lineage>
        <taxon>Eukaryota</taxon>
        <taxon>Metazoa</taxon>
        <taxon>Chordata</taxon>
        <taxon>Craniata</taxon>
        <taxon>Vertebrata</taxon>
        <taxon>Euteleostomi</taxon>
        <taxon>Actinopterygii</taxon>
        <taxon>Neopterygii</taxon>
        <taxon>Teleostei</taxon>
        <taxon>Neoteleostei</taxon>
        <taxon>Acanthomorphata</taxon>
        <taxon>Eupercaria</taxon>
        <taxon>Perciformes</taxon>
        <taxon>Notothenioidei</taxon>
        <taxon>Channichthyidae</taxon>
        <taxon>Champsocephalus</taxon>
    </lineage>
</organism>
<accession>A0AAN7YEB4</accession>
<sequence>MREPRDAVVWDGGADRPGLQKSDSSPAERTGRMMGERGQEEEQRRLTEIKGALIKGSSSFDRGGEGGGASMGSQWGLRLWSITKPKSRR</sequence>
<protein>
    <submittedName>
        <fullName evidence="2">Uncharacterized protein</fullName>
    </submittedName>
</protein>
<dbReference type="AlphaFoldDB" id="A0AAN7YEB4"/>
<comment type="caution">
    <text evidence="2">The sequence shown here is derived from an EMBL/GenBank/DDBJ whole genome shotgun (WGS) entry which is preliminary data.</text>
</comment>
<name>A0AAN7YEB4_9TELE</name>
<feature type="region of interest" description="Disordered" evidence="1">
    <location>
        <begin position="1"/>
        <end position="89"/>
    </location>
</feature>